<keyword evidence="2" id="KW-1185">Reference proteome</keyword>
<organism evidence="1 2">
    <name type="scientific">Coniosporium uncinatum</name>
    <dbReference type="NCBI Taxonomy" id="93489"/>
    <lineage>
        <taxon>Eukaryota</taxon>
        <taxon>Fungi</taxon>
        <taxon>Dikarya</taxon>
        <taxon>Ascomycota</taxon>
        <taxon>Pezizomycotina</taxon>
        <taxon>Dothideomycetes</taxon>
        <taxon>Dothideomycetes incertae sedis</taxon>
        <taxon>Coniosporium</taxon>
    </lineage>
</organism>
<reference evidence="1" key="1">
    <citation type="submission" date="2024-09" db="EMBL/GenBank/DDBJ databases">
        <title>Black Yeasts Isolated from many extreme environments.</title>
        <authorList>
            <person name="Coleine C."/>
            <person name="Stajich J.E."/>
            <person name="Selbmann L."/>
        </authorList>
    </citation>
    <scope>NUCLEOTIDE SEQUENCE</scope>
    <source>
        <strain evidence="1">CCFEE 5737</strain>
    </source>
</reference>
<dbReference type="Proteomes" id="UP001186974">
    <property type="component" value="Unassembled WGS sequence"/>
</dbReference>
<sequence length="321" mass="33804">MSSQPVTEIALFPLKAGTDLNDLSSSAAQTWQDIYGIVLEQEGTQTGYWGTDIENPTNLRFFLHWDSLEKHKEFMARDYYSTMVKRLTTLMDRDPAIHHVHLSPHPATAALSTAPVTEILVRYFPTSLSDSDKKAVEDNLSQFSSKSGLTPGEAGFYGASSGWVLEEVANDKSEGGKGTAHLALLGWQSVDAHEQFRQTQGFKDNISLIREAPKMQGMEVQHVAFTQLTSTAGGVGAGAGAGAGTSTGAQLEGAQEEVLNPHQDLGVGKNSSKGGAGAGGLGSGGGVKSHSDGSTTKNNDALKGAGNSTGKERSGRSHVDG</sequence>
<evidence type="ECO:0000313" key="1">
    <source>
        <dbReference type="EMBL" id="KAK3080671.1"/>
    </source>
</evidence>
<evidence type="ECO:0000313" key="2">
    <source>
        <dbReference type="Proteomes" id="UP001186974"/>
    </source>
</evidence>
<proteinExistence type="predicted"/>
<gene>
    <name evidence="1" type="ORF">LTS18_014245</name>
</gene>
<protein>
    <submittedName>
        <fullName evidence="1">Uncharacterized protein</fullName>
    </submittedName>
</protein>
<name>A0ACC3DVM9_9PEZI</name>
<accession>A0ACC3DVM9</accession>
<dbReference type="EMBL" id="JAWDJW010000452">
    <property type="protein sequence ID" value="KAK3080671.1"/>
    <property type="molecule type" value="Genomic_DNA"/>
</dbReference>
<comment type="caution">
    <text evidence="1">The sequence shown here is derived from an EMBL/GenBank/DDBJ whole genome shotgun (WGS) entry which is preliminary data.</text>
</comment>